<dbReference type="EMBL" id="CP014671">
    <property type="protein sequence ID" value="ANX02922.1"/>
    <property type="molecule type" value="Genomic_DNA"/>
</dbReference>
<dbReference type="SMART" id="SM00490">
    <property type="entry name" value="HELICc"/>
    <property type="match status" value="1"/>
</dbReference>
<dbReference type="Pfam" id="PF00176">
    <property type="entry name" value="SNF2-rel_dom"/>
    <property type="match status" value="1"/>
</dbReference>
<dbReference type="Proteomes" id="UP000092952">
    <property type="component" value="Chromosome"/>
</dbReference>
<dbReference type="InterPro" id="IPR027417">
    <property type="entry name" value="P-loop_NTPase"/>
</dbReference>
<dbReference type="PROSITE" id="PS51194">
    <property type="entry name" value="HELICASE_CTER"/>
    <property type="match status" value="1"/>
</dbReference>
<dbReference type="GO" id="GO:0004386">
    <property type="term" value="F:helicase activity"/>
    <property type="evidence" value="ECO:0007669"/>
    <property type="project" value="UniProtKB-KW"/>
</dbReference>
<sequence length="948" mass="107431">MSQSRERLLPVGGCVVSRIMQDNRILRGRVQTAVDTRSRIEVTVKWNGSNGTSVLPLSEIRSGFCPFMEVQDIPNSRTRQTLGEGVVLKTRTLGGRDQVLVDFPEAGRQAWLPYENLRQIKGVRHRFILGDKGPKDSAERFRLKALAHALEMWNENTGSLSRMEIDPLPHQIHLVHHILASGNLNWLIADDVGLGKTIETGMLLAALRQRGSLQRVLLVTPAGLTKQWQEELHNKFQMGEFQIYGEDFHINEPRHWKMYDYVIASIDRLKSEAHLQSIQQAGTWDLVIFDEAHRLSRRQYGMTLDASQRFQLAASLRGSTDAMVLLTATPHQGMQDKFQALLELLRPEHKDKIITLALNPEIIGDMVFRNNKADVTDAEGNFIFKGKTTKALRVAVSEAAIEFDRRLQDYLRRGYAAGAALGIKGNAIGFVMTIYRKLAASSVAAIHSALINRRARLEGDAKSGCTITDLDERDQRFLGEWEEQLQTDAKQFFEGELELLDELLAEVEQLRMDDRKLELFMEALIDRVLANNGDEKILIFTEYRTTQSYLKEALERRFGAGSVELINGSMAHPARRESIARFEEGAQFLISTEAGGEGINLQRKCHIMVNYDLPWNPMRLVQRIGRLYRYGQDKPVVVFNVHSPDTVDEQIMELMYARIDQVVDDLADVSDEYNDQLRDDILGEIADLMDVNQILEEATVAGIQRTQARIDDALAKAKESAIKQRELFEHAASFDPDEAHHELRISQEHASALVRGMFRALNIEIVESTHNDHVLHIRLSESVQKELGVTRSRYEVTLDRVLATSRPGTHMLDLESFLMQYLVRKAKSYDFLGLSAVIRSDKMGGKTVLTSLLRWQNDQGQRRRQEFTAYLVGEGGEISINPEAFAEWLKHPAETGDVSTDREQNEAWFTAVEAAADQRLAEVSNQNLHPESNHWVAGAWVDPIIAKF</sequence>
<dbReference type="Pfam" id="PF00271">
    <property type="entry name" value="Helicase_C"/>
    <property type="match status" value="1"/>
</dbReference>
<dbReference type="CDD" id="cd18793">
    <property type="entry name" value="SF2_C_SNF"/>
    <property type="match status" value="1"/>
</dbReference>
<dbReference type="CDD" id="cd18011">
    <property type="entry name" value="DEXDc_RapA"/>
    <property type="match status" value="1"/>
</dbReference>
<dbReference type="GO" id="GO:0016787">
    <property type="term" value="F:hydrolase activity"/>
    <property type="evidence" value="ECO:0007669"/>
    <property type="project" value="UniProtKB-KW"/>
</dbReference>
<evidence type="ECO:0000259" key="5">
    <source>
        <dbReference type="PROSITE" id="PS51192"/>
    </source>
</evidence>
<dbReference type="InterPro" id="IPR049730">
    <property type="entry name" value="SNF2/RAD54-like_C"/>
</dbReference>
<dbReference type="STRING" id="1810504.PG2T_01085"/>
<dbReference type="RefSeq" id="WP_068802435.1">
    <property type="nucleotide sequence ID" value="NZ_CP014671.1"/>
</dbReference>
<evidence type="ECO:0000256" key="4">
    <source>
        <dbReference type="ARBA" id="ARBA00022840"/>
    </source>
</evidence>
<feature type="domain" description="Helicase C-terminal" evidence="6">
    <location>
        <begin position="516"/>
        <end position="670"/>
    </location>
</feature>
<reference evidence="8" key="1">
    <citation type="submission" date="2016-03" db="EMBL/GenBank/DDBJ databases">
        <title>Complete genome sequence of Solimmundus cernigliae, representing a novel lineage of polycyclic aromatic hydrocarbon degraders within the Gammaproteobacteria.</title>
        <authorList>
            <person name="Singleton D.R."/>
            <person name="Dickey A.N."/>
            <person name="Scholl E.H."/>
            <person name="Wright F.A."/>
            <person name="Aitken M.D."/>
        </authorList>
    </citation>
    <scope>NUCLEOTIDE SEQUENCE [LARGE SCALE GENOMIC DNA]</scope>
    <source>
        <strain evidence="8">TR3.2</strain>
    </source>
</reference>
<dbReference type="InParanoid" id="A0A1B1YQ82"/>
<protein>
    <submittedName>
        <fullName evidence="7">Helicase</fullName>
    </submittedName>
</protein>
<evidence type="ECO:0000256" key="1">
    <source>
        <dbReference type="ARBA" id="ARBA00022741"/>
    </source>
</evidence>
<dbReference type="InterPro" id="IPR038718">
    <property type="entry name" value="SNF2-like_sf"/>
</dbReference>
<evidence type="ECO:0000256" key="2">
    <source>
        <dbReference type="ARBA" id="ARBA00022801"/>
    </source>
</evidence>
<keyword evidence="8" id="KW-1185">Reference proteome</keyword>
<dbReference type="KEGG" id="gbi:PG2T_01085"/>
<dbReference type="InterPro" id="IPR000330">
    <property type="entry name" value="SNF2_N"/>
</dbReference>
<dbReference type="OrthoDB" id="9814088at2"/>
<keyword evidence="2" id="KW-0378">Hydrolase</keyword>
<organism evidence="7 8">
    <name type="scientific">Immundisolibacter cernigliae</name>
    <dbReference type="NCBI Taxonomy" id="1810504"/>
    <lineage>
        <taxon>Bacteria</taxon>
        <taxon>Pseudomonadati</taxon>
        <taxon>Pseudomonadota</taxon>
        <taxon>Gammaproteobacteria</taxon>
        <taxon>Immundisolibacterales</taxon>
        <taxon>Immundisolibacteraceae</taxon>
        <taxon>Immundisolibacter</taxon>
    </lineage>
</organism>
<dbReference type="InterPro" id="IPR014001">
    <property type="entry name" value="Helicase_ATP-bd"/>
</dbReference>
<dbReference type="PANTHER" id="PTHR10799">
    <property type="entry name" value="SNF2/RAD54 HELICASE FAMILY"/>
    <property type="match status" value="1"/>
</dbReference>
<dbReference type="InterPro" id="IPR001650">
    <property type="entry name" value="Helicase_C-like"/>
</dbReference>
<evidence type="ECO:0000256" key="3">
    <source>
        <dbReference type="ARBA" id="ARBA00022806"/>
    </source>
</evidence>
<dbReference type="PROSITE" id="PS51192">
    <property type="entry name" value="HELICASE_ATP_BIND_1"/>
    <property type="match status" value="1"/>
</dbReference>
<dbReference type="GO" id="GO:0005524">
    <property type="term" value="F:ATP binding"/>
    <property type="evidence" value="ECO:0007669"/>
    <property type="project" value="UniProtKB-KW"/>
</dbReference>
<dbReference type="AlphaFoldDB" id="A0A1B1YQ82"/>
<keyword evidence="3 7" id="KW-0347">Helicase</keyword>
<dbReference type="Gene3D" id="3.40.50.10810">
    <property type="entry name" value="Tandem AAA-ATPase domain"/>
    <property type="match status" value="1"/>
</dbReference>
<keyword evidence="1" id="KW-0547">Nucleotide-binding</keyword>
<dbReference type="Gene3D" id="3.40.50.300">
    <property type="entry name" value="P-loop containing nucleotide triphosphate hydrolases"/>
    <property type="match status" value="1"/>
</dbReference>
<dbReference type="FunCoup" id="A0A1B1YQ82">
    <property type="interactions" value="129"/>
</dbReference>
<feature type="domain" description="Helicase ATP-binding" evidence="5">
    <location>
        <begin position="177"/>
        <end position="348"/>
    </location>
</feature>
<proteinExistence type="predicted"/>
<evidence type="ECO:0000313" key="8">
    <source>
        <dbReference type="Proteomes" id="UP000092952"/>
    </source>
</evidence>
<gene>
    <name evidence="7" type="ORF">PG2T_01085</name>
</gene>
<accession>A0A1B1YQ82</accession>
<dbReference type="SUPFAM" id="SSF52540">
    <property type="entry name" value="P-loop containing nucleoside triphosphate hydrolases"/>
    <property type="match status" value="2"/>
</dbReference>
<name>A0A1B1YQ82_9GAMM</name>
<keyword evidence="4" id="KW-0067">ATP-binding</keyword>
<dbReference type="SMART" id="SM00487">
    <property type="entry name" value="DEXDc"/>
    <property type="match status" value="1"/>
</dbReference>
<evidence type="ECO:0000313" key="7">
    <source>
        <dbReference type="EMBL" id="ANX02922.1"/>
    </source>
</evidence>
<dbReference type="InterPro" id="IPR057342">
    <property type="entry name" value="DEXDc_RapA"/>
</dbReference>
<evidence type="ECO:0000259" key="6">
    <source>
        <dbReference type="PROSITE" id="PS51194"/>
    </source>
</evidence>